<accession>A0AAV0F3C6</accession>
<feature type="transmembrane region" description="Helical" evidence="1">
    <location>
        <begin position="131"/>
        <end position="151"/>
    </location>
</feature>
<evidence type="ECO:0000313" key="2">
    <source>
        <dbReference type="EMBL" id="CAH9129987.1"/>
    </source>
</evidence>
<feature type="transmembrane region" description="Helical" evidence="1">
    <location>
        <begin position="47"/>
        <end position="70"/>
    </location>
</feature>
<name>A0AAV0F3C6_9ASTE</name>
<evidence type="ECO:0000256" key="1">
    <source>
        <dbReference type="SAM" id="Phobius"/>
    </source>
</evidence>
<dbReference type="AlphaFoldDB" id="A0AAV0F3C6"/>
<organism evidence="2 3">
    <name type="scientific">Cuscuta epithymum</name>
    <dbReference type="NCBI Taxonomy" id="186058"/>
    <lineage>
        <taxon>Eukaryota</taxon>
        <taxon>Viridiplantae</taxon>
        <taxon>Streptophyta</taxon>
        <taxon>Embryophyta</taxon>
        <taxon>Tracheophyta</taxon>
        <taxon>Spermatophyta</taxon>
        <taxon>Magnoliopsida</taxon>
        <taxon>eudicotyledons</taxon>
        <taxon>Gunneridae</taxon>
        <taxon>Pentapetalae</taxon>
        <taxon>asterids</taxon>
        <taxon>lamiids</taxon>
        <taxon>Solanales</taxon>
        <taxon>Convolvulaceae</taxon>
        <taxon>Cuscuteae</taxon>
        <taxon>Cuscuta</taxon>
        <taxon>Cuscuta subgen. Cuscuta</taxon>
    </lineage>
</organism>
<comment type="caution">
    <text evidence="2">The sequence shown here is derived from an EMBL/GenBank/DDBJ whole genome shotgun (WGS) entry which is preliminary data.</text>
</comment>
<sequence length="173" mass="18695">MVPSSVEGKSCVIIIIIHIVLLLGISGLLGGLALNKLKHHRDVVGNLSGFAAFSLGVSYLLTVILALWFWCYKISEETRTATRRLTLATMLFLFLTTAVSTVGEIMLVKVKKGSKNSVGPSGASGISDHMLKTYLIVVVCCCSFQGIYALASFFDISCIRGAVFDSDYTRHGQ</sequence>
<keyword evidence="1" id="KW-0812">Transmembrane</keyword>
<dbReference type="Proteomes" id="UP001152523">
    <property type="component" value="Unassembled WGS sequence"/>
</dbReference>
<keyword evidence="3" id="KW-1185">Reference proteome</keyword>
<feature type="transmembrane region" description="Helical" evidence="1">
    <location>
        <begin position="90"/>
        <end position="110"/>
    </location>
</feature>
<gene>
    <name evidence="2" type="ORF">CEPIT_LOCUS30277</name>
</gene>
<feature type="transmembrane region" description="Helical" evidence="1">
    <location>
        <begin position="12"/>
        <end position="35"/>
    </location>
</feature>
<proteinExistence type="predicted"/>
<protein>
    <submittedName>
        <fullName evidence="2">Uncharacterized protein</fullName>
    </submittedName>
</protein>
<dbReference type="EMBL" id="CAMAPF010000958">
    <property type="protein sequence ID" value="CAH9129987.1"/>
    <property type="molecule type" value="Genomic_DNA"/>
</dbReference>
<evidence type="ECO:0000313" key="3">
    <source>
        <dbReference type="Proteomes" id="UP001152523"/>
    </source>
</evidence>
<keyword evidence="1" id="KW-0472">Membrane</keyword>
<keyword evidence="1" id="KW-1133">Transmembrane helix</keyword>
<reference evidence="2" key="1">
    <citation type="submission" date="2022-07" db="EMBL/GenBank/DDBJ databases">
        <authorList>
            <person name="Macas J."/>
            <person name="Novak P."/>
            <person name="Neumann P."/>
        </authorList>
    </citation>
    <scope>NUCLEOTIDE SEQUENCE</scope>
</reference>